<dbReference type="AlphaFoldDB" id="A0A0K1Q029"/>
<accession>A0A0K1Q029</accession>
<dbReference type="KEGG" id="llu:AKJ09_05804"/>
<dbReference type="STRING" id="1391654.AKJ09_05804"/>
<dbReference type="Proteomes" id="UP000064967">
    <property type="component" value="Chromosome"/>
</dbReference>
<evidence type="ECO:0000256" key="1">
    <source>
        <dbReference type="SAM" id="SignalP"/>
    </source>
</evidence>
<organism evidence="2 3">
    <name type="scientific">Labilithrix luteola</name>
    <dbReference type="NCBI Taxonomy" id="1391654"/>
    <lineage>
        <taxon>Bacteria</taxon>
        <taxon>Pseudomonadati</taxon>
        <taxon>Myxococcota</taxon>
        <taxon>Polyangia</taxon>
        <taxon>Polyangiales</taxon>
        <taxon>Labilitrichaceae</taxon>
        <taxon>Labilithrix</taxon>
    </lineage>
</organism>
<name>A0A0K1Q029_9BACT</name>
<evidence type="ECO:0000313" key="2">
    <source>
        <dbReference type="EMBL" id="AKU99140.1"/>
    </source>
</evidence>
<reference evidence="2 3" key="1">
    <citation type="submission" date="2015-08" db="EMBL/GenBank/DDBJ databases">
        <authorList>
            <person name="Babu N.S."/>
            <person name="Beckwith C.J."/>
            <person name="Beseler K.G."/>
            <person name="Brison A."/>
            <person name="Carone J.V."/>
            <person name="Caskin T.P."/>
            <person name="Diamond M."/>
            <person name="Durham M.E."/>
            <person name="Foxe J.M."/>
            <person name="Go M."/>
            <person name="Henderson B.A."/>
            <person name="Jones I.B."/>
            <person name="McGettigan J.A."/>
            <person name="Micheletti S.J."/>
            <person name="Nasrallah M.E."/>
            <person name="Ortiz D."/>
            <person name="Piller C.R."/>
            <person name="Privatt S.R."/>
            <person name="Schneider S.L."/>
            <person name="Sharp S."/>
            <person name="Smith T.C."/>
            <person name="Stanton J.D."/>
            <person name="Ullery H.E."/>
            <person name="Wilson R.J."/>
            <person name="Serrano M.G."/>
            <person name="Buck G."/>
            <person name="Lee V."/>
            <person name="Wang Y."/>
            <person name="Carvalho R."/>
            <person name="Voegtly L."/>
            <person name="Shi R."/>
            <person name="Duckworth R."/>
            <person name="Johnson A."/>
            <person name="Loviza R."/>
            <person name="Walstead R."/>
            <person name="Shah Z."/>
            <person name="Kiflezghi M."/>
            <person name="Wade K."/>
            <person name="Ball S.L."/>
            <person name="Bradley K.W."/>
            <person name="Asai D.J."/>
            <person name="Bowman C.A."/>
            <person name="Russell D.A."/>
            <person name="Pope W.H."/>
            <person name="Jacobs-Sera D."/>
            <person name="Hendrix R.W."/>
            <person name="Hatfull G.F."/>
        </authorList>
    </citation>
    <scope>NUCLEOTIDE SEQUENCE [LARGE SCALE GENOMIC DNA]</scope>
    <source>
        <strain evidence="2 3">DSM 27648</strain>
    </source>
</reference>
<dbReference type="EMBL" id="CP012333">
    <property type="protein sequence ID" value="AKU99140.1"/>
    <property type="molecule type" value="Genomic_DNA"/>
</dbReference>
<feature type="chain" id="PRO_5005466345" description="DUF4352 domain-containing protein" evidence="1">
    <location>
        <begin position="20"/>
        <end position="209"/>
    </location>
</feature>
<sequence>MNRRSIVVLGLMIVGCSNASPPQRPEVPPSTWVSVAHGASVDVGVERALFEQPGAAHFFVHVRITNKSDAPVGVDLRNYNEVFFPNQWGASDESHRTVTDERRLVVSPLGAEAKAAIEADYRAGKLTNVQPGASVDYYRDFNASSRDEVGAQAKGARYVLVSLDGQLNVTNGTSAERVVPRPEDDARVMAIDAPVEWQRVPSNAVVIAH</sequence>
<dbReference type="OrthoDB" id="9853471at2"/>
<keyword evidence="1" id="KW-0732">Signal</keyword>
<dbReference type="RefSeq" id="WP_146650446.1">
    <property type="nucleotide sequence ID" value="NZ_CP012333.1"/>
</dbReference>
<protein>
    <recommendedName>
        <fullName evidence="4">DUF4352 domain-containing protein</fullName>
    </recommendedName>
</protein>
<proteinExistence type="predicted"/>
<dbReference type="PROSITE" id="PS51257">
    <property type="entry name" value="PROKAR_LIPOPROTEIN"/>
    <property type="match status" value="1"/>
</dbReference>
<keyword evidence="3" id="KW-1185">Reference proteome</keyword>
<gene>
    <name evidence="2" type="ORF">AKJ09_05804</name>
</gene>
<feature type="signal peptide" evidence="1">
    <location>
        <begin position="1"/>
        <end position="19"/>
    </location>
</feature>
<evidence type="ECO:0008006" key="4">
    <source>
        <dbReference type="Google" id="ProtNLM"/>
    </source>
</evidence>
<evidence type="ECO:0000313" key="3">
    <source>
        <dbReference type="Proteomes" id="UP000064967"/>
    </source>
</evidence>